<dbReference type="Pfam" id="PF16770">
    <property type="entry name" value="RTT107_BRCT_5"/>
    <property type="match status" value="1"/>
</dbReference>
<feature type="domain" description="BRCT" evidence="2">
    <location>
        <begin position="1"/>
        <end position="89"/>
    </location>
</feature>
<dbReference type="GO" id="GO:0000724">
    <property type="term" value="P:double-strand break repair via homologous recombination"/>
    <property type="evidence" value="ECO:0000318"/>
    <property type="project" value="GO_Central"/>
</dbReference>
<proteinExistence type="predicted"/>
<dbReference type="GO" id="GO:0005634">
    <property type="term" value="C:nucleus"/>
    <property type="evidence" value="ECO:0000318"/>
    <property type="project" value="GO_Central"/>
</dbReference>
<dbReference type="Gramene" id="HORVU.MOREX.r2.2HG0152880.1">
    <property type="protein sequence ID" value="HORVU.MOREX.r2.2HG0152880.1"/>
    <property type="gene ID" value="HORVU.MOREX.r2.2HG0152880"/>
</dbReference>
<feature type="region of interest" description="Disordered" evidence="1">
    <location>
        <begin position="731"/>
        <end position="776"/>
    </location>
</feature>
<feature type="compositionally biased region" description="Acidic residues" evidence="1">
    <location>
        <begin position="197"/>
        <end position="207"/>
    </location>
</feature>
<name>A0A8I6X607_HORVV</name>
<evidence type="ECO:0000313" key="3">
    <source>
        <dbReference type="EnsemblPlants" id="HORVU.MOREX.r3.2HG0184680.1"/>
    </source>
</evidence>
<dbReference type="PANTHER" id="PTHR47181">
    <property type="entry name" value="BRCA1 C TERMINUS DOMAIN CONTAINING PROTEIN, EXPRESSED"/>
    <property type="match status" value="1"/>
</dbReference>
<dbReference type="Gramene" id="HORVU.MOREX.r3.2HG0184680.1">
    <property type="protein sequence ID" value="HORVU.MOREX.r3.2HG0184680.1"/>
    <property type="gene ID" value="HORVU.MOREX.r3.2HG0184680"/>
</dbReference>
<dbReference type="InterPro" id="IPR036420">
    <property type="entry name" value="BRCT_dom_sf"/>
</dbReference>
<accession>A0A8I6X607</accession>
<dbReference type="InterPro" id="IPR001357">
    <property type="entry name" value="BRCT_dom"/>
</dbReference>
<dbReference type="Proteomes" id="UP000011116">
    <property type="component" value="Chromosome 2H"/>
</dbReference>
<evidence type="ECO:0000313" key="4">
    <source>
        <dbReference type="Proteomes" id="UP000011116"/>
    </source>
</evidence>
<feature type="compositionally biased region" description="Low complexity" evidence="1">
    <location>
        <begin position="641"/>
        <end position="653"/>
    </location>
</feature>
<dbReference type="InterPro" id="IPR044254">
    <property type="entry name" value="At4g02110-like"/>
</dbReference>
<dbReference type="CDD" id="cd17738">
    <property type="entry name" value="BRCT_TopBP1_rpt7"/>
    <property type="match status" value="1"/>
</dbReference>
<dbReference type="PROSITE" id="PS50172">
    <property type="entry name" value="BRCT"/>
    <property type="match status" value="2"/>
</dbReference>
<feature type="domain" description="BRCT" evidence="2">
    <location>
        <begin position="102"/>
        <end position="186"/>
    </location>
</feature>
<dbReference type="OrthoDB" id="1935339at2759"/>
<feature type="compositionally biased region" description="Basic residues" evidence="1">
    <location>
        <begin position="669"/>
        <end position="680"/>
    </location>
</feature>
<dbReference type="PANTHER" id="PTHR47181:SF3">
    <property type="entry name" value="BRCT DOMAIN-CONTAINING PROTEIN"/>
    <property type="match status" value="1"/>
</dbReference>
<organism evidence="3 4">
    <name type="scientific">Hordeum vulgare subsp. vulgare</name>
    <name type="common">Domesticated barley</name>
    <dbReference type="NCBI Taxonomy" id="112509"/>
    <lineage>
        <taxon>Eukaryota</taxon>
        <taxon>Viridiplantae</taxon>
        <taxon>Streptophyta</taxon>
        <taxon>Embryophyta</taxon>
        <taxon>Tracheophyta</taxon>
        <taxon>Spermatophyta</taxon>
        <taxon>Magnoliopsida</taxon>
        <taxon>Liliopsida</taxon>
        <taxon>Poales</taxon>
        <taxon>Poaceae</taxon>
        <taxon>BOP clade</taxon>
        <taxon>Pooideae</taxon>
        <taxon>Triticodae</taxon>
        <taxon>Triticeae</taxon>
        <taxon>Hordeinae</taxon>
        <taxon>Hordeum</taxon>
    </lineage>
</organism>
<sequence length="1084" mass="117274">MRLFAGVRFALLGFDPVSDAQYRSEMVRHGGADAGGAQEGCTHLVVSGLVYDDPVCVAARKHGTKVVTGLWVDDCLDLGAMADADHVLYSPVKDLEGIPGAESLCICLTGYQRQNGREAIVKMVNMMGARFSKPLTAKRVTHLICYQFEGEKYELAKMVKINVINHQWLEDCLKAWDILPVDNYTTRSGWELEIMEAEAKDSEDESQSADRGSSESRGIARSIPATEIATRTPADLYGHTPIHGPSVLSGNAEVPAGTHVGASQQIREVKDASEWSVDVIADTLSTPNTNVVTISADPDAYAHAPQVDKVKVIAADSEHDKLVSHKTFEAVPKEIPVTAVPGEFGVFPQEVSTLQQIKEVEDASERSLDIMADIPSAPNTNSVTISADPDAHAPIHSSTVFTGNADSVIPAGRRLETSQQIREVEDASKRSLDVRADRLSTPNINVVTISADPDVHAHASQANKVEVVAADSEHDSLVSRATFQAGPKEIPITAVPAEYGVLPQKVSTSSVRNPGAKRSRTPEDETGAVSVHSNCDFAASKSKHGKVLSNGSVKADLEKNCSPSAAESTTFMPEEISSRARNAGAKSPHNSNSEMNDAIVVCKTKPANMNMEENPTTSACPTAGKTKRVSFDLSFREAVNSEGSTSKVSSSASADNPETCSPVPLSVLKPRRKVVAKRRGSSSFQEGRSGSEACRTVSVLSEASKLPAESSTNAGMVTVYKDLRNADEAWEVTPEDLQSSKPRSRKRQKTDHNKENIPANTRLAPKSKRGKKRGSSECVRIAVENKEYVTDDRSMTVGNDDGFSSVWEPEPTWFILSGHRVLRKQCRSILLRLKGRVCSHSHHWLFQATHFITPELRRTEKFFAAAAAGRWILKPEYLFACAEAGKLVDAESFEWHGDGLNNSQTISLDAPRKWRHLKQRTGHGAFYGMRIIIYGDCISPSLDTLRRAVRAGDGTVLATAPPYTRFLKLGTISFAVVAADTPSNDAWVQEFKSHGIPCVSPSYLVDYVCKPGHLEQQHRHVLFGMEDLADESLRKLPSSAHQQEGGDTDAEQSCGAGAMVVVHESEGPISCVAAGDAAEIASAS</sequence>
<feature type="region of interest" description="Disordered" evidence="1">
    <location>
        <begin position="640"/>
        <end position="696"/>
    </location>
</feature>
<dbReference type="GeneID" id="123427370"/>
<dbReference type="SUPFAM" id="SSF52113">
    <property type="entry name" value="BRCT domain"/>
    <property type="match status" value="4"/>
</dbReference>
<feature type="compositionally biased region" description="Polar residues" evidence="1">
    <location>
        <begin position="561"/>
        <end position="571"/>
    </location>
</feature>
<reference evidence="4" key="1">
    <citation type="journal article" date="2012" name="Nature">
        <title>A physical, genetic and functional sequence assembly of the barley genome.</title>
        <authorList>
            <consortium name="The International Barley Genome Sequencing Consortium"/>
            <person name="Mayer K.F."/>
            <person name="Waugh R."/>
            <person name="Brown J.W."/>
            <person name="Schulman A."/>
            <person name="Langridge P."/>
            <person name="Platzer M."/>
            <person name="Fincher G.B."/>
            <person name="Muehlbauer G.J."/>
            <person name="Sato K."/>
            <person name="Close T.J."/>
            <person name="Wise R.P."/>
            <person name="Stein N."/>
        </authorList>
    </citation>
    <scope>NUCLEOTIDE SEQUENCE [LARGE SCALE GENOMIC DNA]</scope>
    <source>
        <strain evidence="4">cv. Morex</strain>
    </source>
</reference>
<dbReference type="RefSeq" id="XP_044967328.1">
    <property type="nucleotide sequence ID" value="XM_045111393.1"/>
</dbReference>
<dbReference type="SMR" id="A0A8I6X607"/>
<dbReference type="EnsemblPlants" id="HORVU.MOREX.r3.2HG0184680.1">
    <property type="protein sequence ID" value="HORVU.MOREX.r3.2HG0184680.1"/>
    <property type="gene ID" value="HORVU.MOREX.r3.2HG0184680"/>
</dbReference>
<feature type="region of interest" description="Disordered" evidence="1">
    <location>
        <begin position="559"/>
        <end position="593"/>
    </location>
</feature>
<feature type="region of interest" description="Disordered" evidence="1">
    <location>
        <begin position="506"/>
        <end position="529"/>
    </location>
</feature>
<reference evidence="3" key="3">
    <citation type="submission" date="2022-01" db="UniProtKB">
        <authorList>
            <consortium name="EnsemblPlants"/>
        </authorList>
    </citation>
    <scope>IDENTIFICATION</scope>
    <source>
        <strain evidence="3">subsp. vulgare</strain>
    </source>
</reference>
<dbReference type="KEGG" id="hvg:123427370"/>
<dbReference type="Gene3D" id="3.40.50.10190">
    <property type="entry name" value="BRCT domain"/>
    <property type="match status" value="4"/>
</dbReference>
<protein>
    <recommendedName>
        <fullName evidence="2">BRCT domain-containing protein</fullName>
    </recommendedName>
</protein>
<feature type="region of interest" description="Disordered" evidence="1">
    <location>
        <begin position="197"/>
        <end position="225"/>
    </location>
</feature>
<dbReference type="AlphaFoldDB" id="A0A8I6X607"/>
<dbReference type="Pfam" id="PF12738">
    <property type="entry name" value="PTCB-BRCT"/>
    <property type="match status" value="1"/>
</dbReference>
<reference evidence="3" key="2">
    <citation type="submission" date="2020-10" db="EMBL/GenBank/DDBJ databases">
        <authorList>
            <person name="Scholz U."/>
            <person name="Mascher M."/>
            <person name="Fiebig A."/>
        </authorList>
    </citation>
    <scope>NUCLEOTIDE SEQUENCE [LARGE SCALE GENOMIC DNA]</scope>
    <source>
        <strain evidence="3">cv. Morex</strain>
    </source>
</reference>
<gene>
    <name evidence="3" type="primary">LOC123427370</name>
</gene>
<evidence type="ECO:0000256" key="1">
    <source>
        <dbReference type="SAM" id="MobiDB-lite"/>
    </source>
</evidence>
<keyword evidence="4" id="KW-1185">Reference proteome</keyword>
<evidence type="ECO:0000259" key="2">
    <source>
        <dbReference type="PROSITE" id="PS50172"/>
    </source>
</evidence>
<dbReference type="SMART" id="SM00292">
    <property type="entry name" value="BRCT"/>
    <property type="match status" value="4"/>
</dbReference>